<evidence type="ECO:0000256" key="7">
    <source>
        <dbReference type="RuleBase" id="RU363032"/>
    </source>
</evidence>
<dbReference type="Pfam" id="PF00528">
    <property type="entry name" value="BPD_transp_1"/>
    <property type="match status" value="1"/>
</dbReference>
<dbReference type="CDD" id="cd06261">
    <property type="entry name" value="TM_PBP2"/>
    <property type="match status" value="1"/>
</dbReference>
<comment type="similarity">
    <text evidence="7">Belongs to the binding-protein-dependent transport system permease family.</text>
</comment>
<proteinExistence type="inferred from homology"/>
<keyword evidence="2 7" id="KW-0813">Transport</keyword>
<feature type="transmembrane region" description="Helical" evidence="7">
    <location>
        <begin position="164"/>
        <end position="185"/>
    </location>
</feature>
<dbReference type="PANTHER" id="PTHR30193:SF41">
    <property type="entry name" value="DIACETYLCHITOBIOSE UPTAKE SYSTEM PERMEASE PROTEIN NGCF"/>
    <property type="match status" value="1"/>
</dbReference>
<dbReference type="SUPFAM" id="SSF161098">
    <property type="entry name" value="MetI-like"/>
    <property type="match status" value="1"/>
</dbReference>
<dbReference type="InterPro" id="IPR035906">
    <property type="entry name" value="MetI-like_sf"/>
</dbReference>
<dbReference type="Proteomes" id="UP000824070">
    <property type="component" value="Unassembled WGS sequence"/>
</dbReference>
<dbReference type="GO" id="GO:0005886">
    <property type="term" value="C:plasma membrane"/>
    <property type="evidence" value="ECO:0007669"/>
    <property type="project" value="UniProtKB-SubCell"/>
</dbReference>
<organism evidence="9 10">
    <name type="scientific">Candidatus Alloenteromonas pullicola</name>
    <dbReference type="NCBI Taxonomy" id="2840784"/>
    <lineage>
        <taxon>Bacteria</taxon>
        <taxon>Bacillati</taxon>
        <taxon>Bacillota</taxon>
        <taxon>Bacillota incertae sedis</taxon>
        <taxon>Candidatus Alloenteromonas</taxon>
    </lineage>
</organism>
<comment type="caution">
    <text evidence="9">The sequence shown here is derived from an EMBL/GenBank/DDBJ whole genome shotgun (WGS) entry which is preliminary data.</text>
</comment>
<keyword evidence="5 7" id="KW-1133">Transmembrane helix</keyword>
<feature type="transmembrane region" description="Helical" evidence="7">
    <location>
        <begin position="221"/>
        <end position="242"/>
    </location>
</feature>
<sequence>MVEQHIRRRRRRHYNYWAFLWVAPVVVLVSIFSAYPLINSFILSLTNSSGSGYGDFVGLDNFVELFQDEVFWICMKNVVIFTIVGIVCGNFMTILLAELLFNLKFKKTSAILRVLFILPVLVPSVVVLLVWENLIFSSSGLVNQMFLAMGKEPIAWYFENPYNFIAIIVTNFPWVGGTSFLIYLAGLQNINKSVFEASRLDGISGFRRVFRIDLPLIKGQLKYFLIMGVIGGLQNFDLQLIITGSGPGTTNGVNVPGYYIFQLAWSGEYDVRYGYASAIGVVIFIITIGFSIANFRKNKREVMQ</sequence>
<dbReference type="AlphaFoldDB" id="A0A9D1LNL4"/>
<evidence type="ECO:0000313" key="9">
    <source>
        <dbReference type="EMBL" id="HIU45167.1"/>
    </source>
</evidence>
<evidence type="ECO:0000259" key="8">
    <source>
        <dbReference type="PROSITE" id="PS50928"/>
    </source>
</evidence>
<feature type="transmembrane region" description="Helical" evidence="7">
    <location>
        <begin position="110"/>
        <end position="131"/>
    </location>
</feature>
<dbReference type="Gene3D" id="1.10.3720.10">
    <property type="entry name" value="MetI-like"/>
    <property type="match status" value="1"/>
</dbReference>
<feature type="transmembrane region" description="Helical" evidence="7">
    <location>
        <begin position="16"/>
        <end position="38"/>
    </location>
</feature>
<feature type="transmembrane region" description="Helical" evidence="7">
    <location>
        <begin position="78"/>
        <end position="103"/>
    </location>
</feature>
<gene>
    <name evidence="9" type="ORF">IAC52_02590</name>
</gene>
<keyword evidence="3" id="KW-1003">Cell membrane</keyword>
<reference evidence="9" key="2">
    <citation type="journal article" date="2021" name="PeerJ">
        <title>Extensive microbial diversity within the chicken gut microbiome revealed by metagenomics and culture.</title>
        <authorList>
            <person name="Gilroy R."/>
            <person name="Ravi A."/>
            <person name="Getino M."/>
            <person name="Pursley I."/>
            <person name="Horton D.L."/>
            <person name="Alikhan N.F."/>
            <person name="Baker D."/>
            <person name="Gharbi K."/>
            <person name="Hall N."/>
            <person name="Watson M."/>
            <person name="Adriaenssens E.M."/>
            <person name="Foster-Nyarko E."/>
            <person name="Jarju S."/>
            <person name="Secka A."/>
            <person name="Antonio M."/>
            <person name="Oren A."/>
            <person name="Chaudhuri R.R."/>
            <person name="La Ragione R."/>
            <person name="Hildebrand F."/>
            <person name="Pallen M.J."/>
        </authorList>
    </citation>
    <scope>NUCLEOTIDE SEQUENCE</scope>
    <source>
        <strain evidence="9">ChiGjej1B1-22543</strain>
    </source>
</reference>
<evidence type="ECO:0000256" key="2">
    <source>
        <dbReference type="ARBA" id="ARBA00022448"/>
    </source>
</evidence>
<protein>
    <submittedName>
        <fullName evidence="9">Sugar ABC transporter permease</fullName>
    </submittedName>
</protein>
<evidence type="ECO:0000256" key="1">
    <source>
        <dbReference type="ARBA" id="ARBA00004651"/>
    </source>
</evidence>
<dbReference type="PANTHER" id="PTHR30193">
    <property type="entry name" value="ABC TRANSPORTER PERMEASE PROTEIN"/>
    <property type="match status" value="1"/>
</dbReference>
<evidence type="ECO:0000256" key="4">
    <source>
        <dbReference type="ARBA" id="ARBA00022692"/>
    </source>
</evidence>
<feature type="transmembrane region" description="Helical" evidence="7">
    <location>
        <begin position="273"/>
        <end position="295"/>
    </location>
</feature>
<keyword evidence="4 7" id="KW-0812">Transmembrane</keyword>
<dbReference type="InterPro" id="IPR051393">
    <property type="entry name" value="ABC_transporter_permease"/>
</dbReference>
<dbReference type="PRINTS" id="PR00173">
    <property type="entry name" value="EDTRNSPORT"/>
</dbReference>
<dbReference type="PROSITE" id="PS50928">
    <property type="entry name" value="ABC_TM1"/>
    <property type="match status" value="1"/>
</dbReference>
<feature type="domain" description="ABC transmembrane type-1" evidence="8">
    <location>
        <begin position="75"/>
        <end position="294"/>
    </location>
</feature>
<evidence type="ECO:0000313" key="10">
    <source>
        <dbReference type="Proteomes" id="UP000824070"/>
    </source>
</evidence>
<evidence type="ECO:0000256" key="3">
    <source>
        <dbReference type="ARBA" id="ARBA00022475"/>
    </source>
</evidence>
<keyword evidence="6 7" id="KW-0472">Membrane</keyword>
<dbReference type="EMBL" id="DVMV01000018">
    <property type="protein sequence ID" value="HIU45167.1"/>
    <property type="molecule type" value="Genomic_DNA"/>
</dbReference>
<evidence type="ECO:0000256" key="5">
    <source>
        <dbReference type="ARBA" id="ARBA00022989"/>
    </source>
</evidence>
<reference evidence="9" key="1">
    <citation type="submission" date="2020-10" db="EMBL/GenBank/DDBJ databases">
        <authorList>
            <person name="Gilroy R."/>
        </authorList>
    </citation>
    <scope>NUCLEOTIDE SEQUENCE</scope>
    <source>
        <strain evidence="9">ChiGjej1B1-22543</strain>
    </source>
</reference>
<evidence type="ECO:0000256" key="6">
    <source>
        <dbReference type="ARBA" id="ARBA00023136"/>
    </source>
</evidence>
<dbReference type="GO" id="GO:0055085">
    <property type="term" value="P:transmembrane transport"/>
    <property type="evidence" value="ECO:0007669"/>
    <property type="project" value="InterPro"/>
</dbReference>
<accession>A0A9D1LNL4</accession>
<name>A0A9D1LNL4_9FIRM</name>
<dbReference type="InterPro" id="IPR000515">
    <property type="entry name" value="MetI-like"/>
</dbReference>
<comment type="subcellular location">
    <subcellularLocation>
        <location evidence="1 7">Cell membrane</location>
        <topology evidence="1 7">Multi-pass membrane protein</topology>
    </subcellularLocation>
</comment>